<dbReference type="RefSeq" id="WP_201685858.1">
    <property type="nucleotide sequence ID" value="NZ_JAEQNA010000009.1"/>
</dbReference>
<dbReference type="PANTHER" id="PTHR11365:SF23">
    <property type="entry name" value="HYPOTHETICAL 5-OXOPROLINASE (EUROFUNG)-RELATED"/>
    <property type="match status" value="1"/>
</dbReference>
<dbReference type="InterPro" id="IPR045079">
    <property type="entry name" value="Oxoprolinase-like"/>
</dbReference>
<evidence type="ECO:0000313" key="3">
    <source>
        <dbReference type="Proteomes" id="UP000613011"/>
    </source>
</evidence>
<dbReference type="GO" id="GO:0017168">
    <property type="term" value="F:5-oxoprolinase (ATP-hydrolyzing) activity"/>
    <property type="evidence" value="ECO:0007669"/>
    <property type="project" value="TreeGrafter"/>
</dbReference>
<dbReference type="GO" id="GO:0005829">
    <property type="term" value="C:cytosol"/>
    <property type="evidence" value="ECO:0007669"/>
    <property type="project" value="TreeGrafter"/>
</dbReference>
<proteinExistence type="predicted"/>
<evidence type="ECO:0000259" key="1">
    <source>
        <dbReference type="Pfam" id="PF02538"/>
    </source>
</evidence>
<dbReference type="Pfam" id="PF02538">
    <property type="entry name" value="Hydantoinase_B"/>
    <property type="match status" value="1"/>
</dbReference>
<name>A0A937D6W7_9BURK</name>
<feature type="domain" description="Hydantoinase B/oxoprolinase" evidence="1">
    <location>
        <begin position="13"/>
        <end position="545"/>
    </location>
</feature>
<comment type="caution">
    <text evidence="2">The sequence shown here is derived from an EMBL/GenBank/DDBJ whole genome shotgun (WGS) entry which is preliminary data.</text>
</comment>
<dbReference type="InterPro" id="IPR003692">
    <property type="entry name" value="Hydantoinase_B"/>
</dbReference>
<evidence type="ECO:0000313" key="2">
    <source>
        <dbReference type="EMBL" id="MBL0422722.1"/>
    </source>
</evidence>
<dbReference type="EMBL" id="JAEQNA010000009">
    <property type="protein sequence ID" value="MBL0422722.1"/>
    <property type="molecule type" value="Genomic_DNA"/>
</dbReference>
<dbReference type="PANTHER" id="PTHR11365">
    <property type="entry name" value="5-OXOPROLINASE RELATED"/>
    <property type="match status" value="1"/>
</dbReference>
<dbReference type="Proteomes" id="UP000613011">
    <property type="component" value="Unassembled WGS sequence"/>
</dbReference>
<dbReference type="AlphaFoldDB" id="A0A937D6W7"/>
<dbReference type="GO" id="GO:0006749">
    <property type="term" value="P:glutathione metabolic process"/>
    <property type="evidence" value="ECO:0007669"/>
    <property type="project" value="TreeGrafter"/>
</dbReference>
<accession>A0A937D6W7</accession>
<organism evidence="2 3">
    <name type="scientific">Ramlibacter aurantiacus</name>
    <dbReference type="NCBI Taxonomy" id="2801330"/>
    <lineage>
        <taxon>Bacteria</taxon>
        <taxon>Pseudomonadati</taxon>
        <taxon>Pseudomonadota</taxon>
        <taxon>Betaproteobacteria</taxon>
        <taxon>Burkholderiales</taxon>
        <taxon>Comamonadaceae</taxon>
        <taxon>Ramlibacter</taxon>
    </lineage>
</organism>
<reference evidence="2" key="1">
    <citation type="submission" date="2021-01" db="EMBL/GenBank/DDBJ databases">
        <title>Ramlibacter sp. strain AW1 16S ribosomal RNA gene Genome sequencing and assembly.</title>
        <authorList>
            <person name="Kang M."/>
        </authorList>
    </citation>
    <scope>NUCLEOTIDE SEQUENCE</scope>
    <source>
        <strain evidence="2">AW1</strain>
    </source>
</reference>
<sequence length="592" mass="62691">MSQATPNPTKPRDGVRLALLSNRLEGIARKMSNTLLRSSRSGVINMAGDFSCCILTAGDELLAAAESLPIHVLSGPDLMAAAMRRFHPQLRRGDAFLHNSPYHGCSHPADHTILVPVIDDEGVHRYTVLAKAHQADCGNSQPTTYMGSARDVYEEGALIFPAVKVQQGYEDNADIVRMCEMRIRVPGQWRGDYLAMVGAARIGERELLALGREIGWDRLQAWQHDWLDYSERRMAAAIARMPAGQGRRTSTHDPLPGMAGDGIPISAGVRVWPDQGRIQVDLRDNPDCVPAGINLSEACARTAAMIGVFNSIDPAVPKNAGSFRRLQVLLRENCICGIPLHPTSCSVATTNIADRVANAVQGAIAEIADGFGLAECGGVIPAGGGVVSGVLPRTGAPFVNQVIIGVSGGAGAPRADAWQLIGHVGNAGKMFIDSVELDELRQPIQVHERRFVADTAGAGRHLGASSIRSEFGPAGEATISVAYGCDGARHPARGVRGGGPGAAASHALRRADGSTEPLPDWGQVRLQPGERVLSLSCGGGGYGEPRHRDAAAVARDVAQGWTSPGRARDVFGVQLDAAGRLDVDATRRLRAA</sequence>
<protein>
    <submittedName>
        <fullName evidence="2">Hydantoinase B/oxoprolinase family protein</fullName>
    </submittedName>
</protein>
<gene>
    <name evidence="2" type="ORF">JI739_20475</name>
</gene>
<keyword evidence="3" id="KW-1185">Reference proteome</keyword>